<evidence type="ECO:0000256" key="12">
    <source>
        <dbReference type="SAM" id="Phobius"/>
    </source>
</evidence>
<dbReference type="RefSeq" id="WP_036850676.1">
    <property type="nucleotide sequence ID" value="NZ_JQJD01000010.1"/>
</dbReference>
<feature type="transmembrane region" description="Helical" evidence="12">
    <location>
        <begin position="195"/>
        <end position="223"/>
    </location>
</feature>
<evidence type="ECO:0000256" key="1">
    <source>
        <dbReference type="ARBA" id="ARBA00004141"/>
    </source>
</evidence>
<evidence type="ECO:0000256" key="7">
    <source>
        <dbReference type="ARBA" id="ARBA00023098"/>
    </source>
</evidence>
<keyword evidence="3" id="KW-0444">Lipid biosynthesis</keyword>
<keyword evidence="7" id="KW-0443">Lipid metabolism</keyword>
<evidence type="ECO:0000256" key="5">
    <source>
        <dbReference type="ARBA" id="ARBA00022692"/>
    </source>
</evidence>
<evidence type="ECO:0000256" key="9">
    <source>
        <dbReference type="ARBA" id="ARBA00023209"/>
    </source>
</evidence>
<keyword evidence="8 12" id="KW-0472">Membrane</keyword>
<feature type="transmembrane region" description="Helical" evidence="12">
    <location>
        <begin position="20"/>
        <end position="47"/>
    </location>
</feature>
<dbReference type="STRING" id="36874.HQ34_04795"/>
<dbReference type="InterPro" id="IPR048254">
    <property type="entry name" value="CDP_ALCOHOL_P_TRANSF_CS"/>
</dbReference>
<protein>
    <recommendedName>
        <fullName evidence="15">CDP-diacylglycerol--serine O-phosphatidyltransferase</fullName>
    </recommendedName>
</protein>
<evidence type="ECO:0000256" key="8">
    <source>
        <dbReference type="ARBA" id="ARBA00023136"/>
    </source>
</evidence>
<feature type="transmembrane region" description="Helical" evidence="12">
    <location>
        <begin position="121"/>
        <end position="141"/>
    </location>
</feature>
<dbReference type="Gene3D" id="1.20.120.1760">
    <property type="match status" value="1"/>
</dbReference>
<comment type="similarity">
    <text evidence="2 11">Belongs to the CDP-alcohol phosphatidyltransferase class-I family.</text>
</comment>
<evidence type="ECO:0000256" key="4">
    <source>
        <dbReference type="ARBA" id="ARBA00022679"/>
    </source>
</evidence>
<dbReference type="AlphaFoldDB" id="A0A0A2EU73"/>
<dbReference type="GO" id="GO:0016020">
    <property type="term" value="C:membrane"/>
    <property type="evidence" value="ECO:0007669"/>
    <property type="project" value="UniProtKB-SubCell"/>
</dbReference>
<dbReference type="PANTHER" id="PTHR14269">
    <property type="entry name" value="CDP-DIACYLGLYCEROL--GLYCEROL-3-PHOSPHATE 3-PHOSPHATIDYLTRANSFERASE-RELATED"/>
    <property type="match status" value="1"/>
</dbReference>
<dbReference type="GO" id="GO:0016780">
    <property type="term" value="F:phosphotransferase activity, for other substituted phosphate groups"/>
    <property type="evidence" value="ECO:0007669"/>
    <property type="project" value="InterPro"/>
</dbReference>
<name>A0A0A2EU73_PORCN</name>
<dbReference type="PANTHER" id="PTHR14269:SF61">
    <property type="entry name" value="CDP-DIACYLGLYCEROL--SERINE O-PHOSPHATIDYLTRANSFERASE"/>
    <property type="match status" value="1"/>
</dbReference>
<feature type="transmembrane region" description="Helical" evidence="12">
    <location>
        <begin position="92"/>
        <end position="109"/>
    </location>
</feature>
<gene>
    <name evidence="13" type="ORF">HQ35_02420</name>
</gene>
<keyword evidence="4 11" id="KW-0808">Transferase</keyword>
<evidence type="ECO:0000313" key="14">
    <source>
        <dbReference type="Proteomes" id="UP000030125"/>
    </source>
</evidence>
<keyword evidence="5 12" id="KW-0812">Transmembrane</keyword>
<evidence type="ECO:0000256" key="3">
    <source>
        <dbReference type="ARBA" id="ARBA00022516"/>
    </source>
</evidence>
<dbReference type="EMBL" id="JQJD01000010">
    <property type="protein sequence ID" value="KGN82431.1"/>
    <property type="molecule type" value="Genomic_DNA"/>
</dbReference>
<keyword evidence="14" id="KW-1185">Reference proteome</keyword>
<accession>A0A0A2EU73</accession>
<evidence type="ECO:0000256" key="10">
    <source>
        <dbReference type="ARBA" id="ARBA00023264"/>
    </source>
</evidence>
<dbReference type="Proteomes" id="UP000030125">
    <property type="component" value="Unassembled WGS sequence"/>
</dbReference>
<dbReference type="InterPro" id="IPR043130">
    <property type="entry name" value="CDP-OH_PTrfase_TM_dom"/>
</dbReference>
<evidence type="ECO:0008006" key="15">
    <source>
        <dbReference type="Google" id="ProtNLM"/>
    </source>
</evidence>
<feature type="transmembrane region" description="Helical" evidence="12">
    <location>
        <begin position="153"/>
        <end position="174"/>
    </location>
</feature>
<sequence>MKIRQHIPNLLSLSNATSGAIGAYFAAHGAFTTAMICMGVGLVADFFDGFMARKLNAFSPLGKDLDSLADAISFGVAPAMMMTVALQQLGFFFPWLAFLIVPASVYRLAKFNHDERQSTSFIGLPTPANALFWASLAYWITTHLTLIEGLPRMIAYKVYALWPVLIIFMSWLLISEVPMFSLKGGRPTWQKDKGLFIVLGVAVVSIPLMGLGAFVPTIGAYILCNLVGHLRNKK</sequence>
<organism evidence="13 14">
    <name type="scientific">Porphyromonas cangingivalis</name>
    <dbReference type="NCBI Taxonomy" id="36874"/>
    <lineage>
        <taxon>Bacteria</taxon>
        <taxon>Pseudomonadati</taxon>
        <taxon>Bacteroidota</taxon>
        <taxon>Bacteroidia</taxon>
        <taxon>Bacteroidales</taxon>
        <taxon>Porphyromonadaceae</taxon>
        <taxon>Porphyromonas</taxon>
    </lineage>
</organism>
<dbReference type="PROSITE" id="PS00379">
    <property type="entry name" value="CDP_ALCOHOL_P_TRANSF"/>
    <property type="match status" value="1"/>
</dbReference>
<evidence type="ECO:0000256" key="6">
    <source>
        <dbReference type="ARBA" id="ARBA00022989"/>
    </source>
</evidence>
<comment type="subcellular location">
    <subcellularLocation>
        <location evidence="1">Membrane</location>
        <topology evidence="1">Multi-pass membrane protein</topology>
    </subcellularLocation>
</comment>
<evidence type="ECO:0000256" key="2">
    <source>
        <dbReference type="ARBA" id="ARBA00010441"/>
    </source>
</evidence>
<evidence type="ECO:0000313" key="13">
    <source>
        <dbReference type="EMBL" id="KGN82431.1"/>
    </source>
</evidence>
<evidence type="ECO:0000256" key="11">
    <source>
        <dbReference type="RuleBase" id="RU003750"/>
    </source>
</evidence>
<dbReference type="eggNOG" id="COG1183">
    <property type="taxonomic scope" value="Bacteria"/>
</dbReference>
<dbReference type="InterPro" id="IPR000462">
    <property type="entry name" value="CDP-OH_P_trans"/>
</dbReference>
<keyword evidence="9" id="KW-0594">Phospholipid biosynthesis</keyword>
<dbReference type="GO" id="GO:0008654">
    <property type="term" value="P:phospholipid biosynthetic process"/>
    <property type="evidence" value="ECO:0007669"/>
    <property type="project" value="UniProtKB-KW"/>
</dbReference>
<keyword evidence="6 12" id="KW-1133">Transmembrane helix</keyword>
<dbReference type="Pfam" id="PF01066">
    <property type="entry name" value="CDP-OH_P_transf"/>
    <property type="match status" value="1"/>
</dbReference>
<dbReference type="InterPro" id="IPR050324">
    <property type="entry name" value="CDP-alcohol_PTase-I"/>
</dbReference>
<comment type="caution">
    <text evidence="13">The sequence shown here is derived from an EMBL/GenBank/DDBJ whole genome shotgun (WGS) entry which is preliminary data.</text>
</comment>
<proteinExistence type="inferred from homology"/>
<reference evidence="13 14" key="1">
    <citation type="submission" date="2014-08" db="EMBL/GenBank/DDBJ databases">
        <title>Porphyromonas cangingivalis strain:COT-109_OH1386 Genome sequencing.</title>
        <authorList>
            <person name="Wallis C."/>
            <person name="Deusch O."/>
            <person name="O'Flynn C."/>
            <person name="Davis I."/>
            <person name="Jospin G."/>
            <person name="Darling A.E."/>
            <person name="Coil D.A."/>
            <person name="Alexiev A."/>
            <person name="Horsfall A."/>
            <person name="Kirkwood N."/>
            <person name="Harris S."/>
            <person name="Eisen J.A."/>
        </authorList>
    </citation>
    <scope>NUCLEOTIDE SEQUENCE [LARGE SCALE GENOMIC DNA]</scope>
    <source>
        <strain evidence="14">COT-109 OH1386</strain>
    </source>
</reference>
<keyword evidence="10" id="KW-1208">Phospholipid metabolism</keyword>
<dbReference type="OrthoDB" id="9777147at2"/>